<evidence type="ECO:0000256" key="1">
    <source>
        <dbReference type="ARBA" id="ARBA00022737"/>
    </source>
</evidence>
<dbReference type="Gene3D" id="1.25.40.10">
    <property type="entry name" value="Tetratricopeptide repeat domain"/>
    <property type="match status" value="2"/>
</dbReference>
<dbReference type="InterPro" id="IPR002885">
    <property type="entry name" value="PPR_rpt"/>
</dbReference>
<dbReference type="PANTHER" id="PTHR47926:SF361">
    <property type="entry name" value="PENTACOTRIPEPTIDE-REPEAT REGION OF PRORP DOMAIN-CONTAINING PROTEIN"/>
    <property type="match status" value="1"/>
</dbReference>
<dbReference type="InterPro" id="IPR046960">
    <property type="entry name" value="PPR_At4g14850-like_plant"/>
</dbReference>
<dbReference type="EMBL" id="JBCGBO010000007">
    <property type="protein sequence ID" value="KAK9188313.1"/>
    <property type="molecule type" value="Genomic_DNA"/>
</dbReference>
<dbReference type="AlphaFoldDB" id="A0AAP0QG48"/>
<evidence type="ECO:0000256" key="3">
    <source>
        <dbReference type="SAM" id="Phobius"/>
    </source>
</evidence>
<keyword evidence="1" id="KW-0677">Repeat</keyword>
<dbReference type="InterPro" id="IPR011990">
    <property type="entry name" value="TPR-like_helical_dom_sf"/>
</dbReference>
<dbReference type="Proteomes" id="UP001428341">
    <property type="component" value="Unassembled WGS sequence"/>
</dbReference>
<dbReference type="Pfam" id="PF01535">
    <property type="entry name" value="PPR"/>
    <property type="match status" value="4"/>
</dbReference>
<organism evidence="4 5">
    <name type="scientific">Citrus x changshan-huyou</name>
    <dbReference type="NCBI Taxonomy" id="2935761"/>
    <lineage>
        <taxon>Eukaryota</taxon>
        <taxon>Viridiplantae</taxon>
        <taxon>Streptophyta</taxon>
        <taxon>Embryophyta</taxon>
        <taxon>Tracheophyta</taxon>
        <taxon>Spermatophyta</taxon>
        <taxon>Magnoliopsida</taxon>
        <taxon>eudicotyledons</taxon>
        <taxon>Gunneridae</taxon>
        <taxon>Pentapetalae</taxon>
        <taxon>rosids</taxon>
        <taxon>malvids</taxon>
        <taxon>Sapindales</taxon>
        <taxon>Rutaceae</taxon>
        <taxon>Aurantioideae</taxon>
        <taxon>Citrus</taxon>
    </lineage>
</organism>
<dbReference type="FunFam" id="1.25.40.10:FF:000285">
    <property type="entry name" value="Pentatricopeptide repeat-containing protein, chloroplastic"/>
    <property type="match status" value="1"/>
</dbReference>
<evidence type="ECO:0000313" key="4">
    <source>
        <dbReference type="EMBL" id="KAK9188313.1"/>
    </source>
</evidence>
<comment type="caution">
    <text evidence="4">The sequence shown here is derived from an EMBL/GenBank/DDBJ whole genome shotgun (WGS) entry which is preliminary data.</text>
</comment>
<feature type="repeat" description="PPR" evidence="2">
    <location>
        <begin position="361"/>
        <end position="395"/>
    </location>
</feature>
<gene>
    <name evidence="4" type="ORF">WN944_019714</name>
</gene>
<reference evidence="4 5" key="1">
    <citation type="submission" date="2024-05" db="EMBL/GenBank/DDBJ databases">
        <title>Haplotype-resolved chromosome-level genome assembly of Huyou (Citrus changshanensis).</title>
        <authorList>
            <person name="Miao C."/>
            <person name="Chen W."/>
            <person name="Wu Y."/>
            <person name="Wang L."/>
            <person name="Zhao S."/>
            <person name="Grierson D."/>
            <person name="Xu C."/>
            <person name="Chen K."/>
        </authorList>
    </citation>
    <scope>NUCLEOTIDE SEQUENCE [LARGE SCALE GENOMIC DNA]</scope>
    <source>
        <strain evidence="4">01-14</strain>
        <tissue evidence="4">Leaf</tissue>
    </source>
</reference>
<evidence type="ECO:0000313" key="5">
    <source>
        <dbReference type="Proteomes" id="UP001428341"/>
    </source>
</evidence>
<sequence length="485" mass="55134">MMDAKALRVAVHSPSSTSRFVCHPCGSNNLINSAVENHQLPLRSPKPTKPLKTSSNWRETTQSIPANTSSANILLLMDNLCLPITTDMYTCLIKECTFQKDSAGAFELLNHIRKRVNIKPTLLFLNRLLLMHVSCGQLDTARQLFDEMPLRDFNSWAVMIVGYVDIPDYQECITLFAEMMKRKKGHMLLVFPAWIIVCVLKACVCTMNMELGKQVHGLLFKLGSSRNISLTGSLINFYGKFRCLEDADFVFSQLKRHNTVVWTAKIVNNCREGHFHQVFNDFKEMGRERIKKNSYTFSSVLKACGGVDDDGNCGRQVHANIVKIGLESDEYVQCGLVDMYGKCRLLRDAERVFELIVDKKNIVSWNAMLMGYIRNGLYVEATKFLYLMKASGIQIQESLINDLRIACSSSSDTLQNRMERTSFSNTGLVIELHRLRLHQLCGDDRVAFNMRSSSFMREILASFVLPAEVLEIYVLEDIIKELDNC</sequence>
<name>A0AAP0QG48_9ROSI</name>
<keyword evidence="3" id="KW-1133">Transmembrane helix</keyword>
<evidence type="ECO:0008006" key="6">
    <source>
        <dbReference type="Google" id="ProtNLM"/>
    </source>
</evidence>
<feature type="transmembrane region" description="Helical" evidence="3">
    <location>
        <begin position="188"/>
        <end position="209"/>
    </location>
</feature>
<evidence type="ECO:0000256" key="2">
    <source>
        <dbReference type="PROSITE-ProRule" id="PRU00708"/>
    </source>
</evidence>
<dbReference type="GO" id="GO:0003723">
    <property type="term" value="F:RNA binding"/>
    <property type="evidence" value="ECO:0007669"/>
    <property type="project" value="InterPro"/>
</dbReference>
<proteinExistence type="predicted"/>
<dbReference type="PROSITE" id="PS51375">
    <property type="entry name" value="PPR"/>
    <property type="match status" value="1"/>
</dbReference>
<dbReference type="NCBIfam" id="TIGR00756">
    <property type="entry name" value="PPR"/>
    <property type="match status" value="1"/>
</dbReference>
<dbReference type="PANTHER" id="PTHR47926">
    <property type="entry name" value="PENTATRICOPEPTIDE REPEAT-CONTAINING PROTEIN"/>
    <property type="match status" value="1"/>
</dbReference>
<keyword evidence="5" id="KW-1185">Reference proteome</keyword>
<protein>
    <recommendedName>
        <fullName evidence="6">Pentatricopeptide repeat-containing protein</fullName>
    </recommendedName>
</protein>
<accession>A0AAP0QG48</accession>
<dbReference type="GO" id="GO:0009451">
    <property type="term" value="P:RNA modification"/>
    <property type="evidence" value="ECO:0007669"/>
    <property type="project" value="InterPro"/>
</dbReference>
<keyword evidence="3" id="KW-0472">Membrane</keyword>
<keyword evidence="3" id="KW-0812">Transmembrane</keyword>